<proteinExistence type="predicted"/>
<sequence length="159" mass="18214">MLLGGFLLTREEACLFLERDIDAANASVSTVALDMQKVLNPANLMLELVTWPDFSYSDDPKDTSYILPTRAANFSELQFSMIGYRYDRLPQFHEREREQGVLEKLKGLGVKLRDPKFITVFKHEHAVFQVPAVPNWIQAPWPPPYTRRTTRSSKAQVTA</sequence>
<gene>
    <name evidence="1" type="ORF">D9757_005066</name>
</gene>
<protein>
    <submittedName>
        <fullName evidence="1">Uncharacterized protein</fullName>
    </submittedName>
</protein>
<name>A0A8H5MCJ0_9AGAR</name>
<dbReference type="EMBL" id="JAACJN010000025">
    <property type="protein sequence ID" value="KAF5388973.1"/>
    <property type="molecule type" value="Genomic_DNA"/>
</dbReference>
<reference evidence="1 2" key="1">
    <citation type="journal article" date="2020" name="ISME J.">
        <title>Uncovering the hidden diversity of litter-decomposition mechanisms in mushroom-forming fungi.</title>
        <authorList>
            <person name="Floudas D."/>
            <person name="Bentzer J."/>
            <person name="Ahren D."/>
            <person name="Johansson T."/>
            <person name="Persson P."/>
            <person name="Tunlid A."/>
        </authorList>
    </citation>
    <scope>NUCLEOTIDE SEQUENCE [LARGE SCALE GENOMIC DNA]</scope>
    <source>
        <strain evidence="1 2">CBS 406.79</strain>
    </source>
</reference>
<evidence type="ECO:0000313" key="1">
    <source>
        <dbReference type="EMBL" id="KAF5388973.1"/>
    </source>
</evidence>
<dbReference type="Proteomes" id="UP000518752">
    <property type="component" value="Unassembled WGS sequence"/>
</dbReference>
<evidence type="ECO:0000313" key="2">
    <source>
        <dbReference type="Proteomes" id="UP000518752"/>
    </source>
</evidence>
<dbReference type="AlphaFoldDB" id="A0A8H5MCJ0"/>
<organism evidence="1 2">
    <name type="scientific">Collybiopsis confluens</name>
    <dbReference type="NCBI Taxonomy" id="2823264"/>
    <lineage>
        <taxon>Eukaryota</taxon>
        <taxon>Fungi</taxon>
        <taxon>Dikarya</taxon>
        <taxon>Basidiomycota</taxon>
        <taxon>Agaricomycotina</taxon>
        <taxon>Agaricomycetes</taxon>
        <taxon>Agaricomycetidae</taxon>
        <taxon>Agaricales</taxon>
        <taxon>Marasmiineae</taxon>
        <taxon>Omphalotaceae</taxon>
        <taxon>Collybiopsis</taxon>
    </lineage>
</organism>
<accession>A0A8H5MCJ0</accession>
<comment type="caution">
    <text evidence="1">The sequence shown here is derived from an EMBL/GenBank/DDBJ whole genome shotgun (WGS) entry which is preliminary data.</text>
</comment>
<keyword evidence="2" id="KW-1185">Reference proteome</keyword>